<gene>
    <name evidence="2" type="ORF">BD410DRAFT_833385</name>
</gene>
<accession>A0A4R5XE41</accession>
<evidence type="ECO:0000256" key="1">
    <source>
        <dbReference type="SAM" id="MobiDB-lite"/>
    </source>
</evidence>
<feature type="compositionally biased region" description="Polar residues" evidence="1">
    <location>
        <begin position="36"/>
        <end position="46"/>
    </location>
</feature>
<feature type="compositionally biased region" description="Polar residues" evidence="1">
    <location>
        <begin position="1"/>
        <end position="11"/>
    </location>
</feature>
<feature type="compositionally biased region" description="Low complexity" evidence="1">
    <location>
        <begin position="77"/>
        <end position="93"/>
    </location>
</feature>
<feature type="region of interest" description="Disordered" evidence="1">
    <location>
        <begin position="1"/>
        <end position="160"/>
    </location>
</feature>
<keyword evidence="3" id="KW-1185">Reference proteome</keyword>
<dbReference type="AlphaFoldDB" id="A0A4R5XE41"/>
<dbReference type="Proteomes" id="UP000294933">
    <property type="component" value="Unassembled WGS sequence"/>
</dbReference>
<organism evidence="2 3">
    <name type="scientific">Rickenella mellea</name>
    <dbReference type="NCBI Taxonomy" id="50990"/>
    <lineage>
        <taxon>Eukaryota</taxon>
        <taxon>Fungi</taxon>
        <taxon>Dikarya</taxon>
        <taxon>Basidiomycota</taxon>
        <taxon>Agaricomycotina</taxon>
        <taxon>Agaricomycetes</taxon>
        <taxon>Hymenochaetales</taxon>
        <taxon>Rickenellaceae</taxon>
        <taxon>Rickenella</taxon>
    </lineage>
</organism>
<feature type="compositionally biased region" description="Basic and acidic residues" evidence="1">
    <location>
        <begin position="139"/>
        <end position="153"/>
    </location>
</feature>
<protein>
    <submittedName>
        <fullName evidence="2">Uncharacterized protein</fullName>
    </submittedName>
</protein>
<feature type="compositionally biased region" description="Polar residues" evidence="1">
    <location>
        <begin position="58"/>
        <end position="67"/>
    </location>
</feature>
<dbReference type="EMBL" id="ML170156">
    <property type="protein sequence ID" value="TDL29002.1"/>
    <property type="molecule type" value="Genomic_DNA"/>
</dbReference>
<proteinExistence type="predicted"/>
<evidence type="ECO:0000313" key="3">
    <source>
        <dbReference type="Proteomes" id="UP000294933"/>
    </source>
</evidence>
<sequence>MSARKQQTSINAFFRPLHASTGMDGTKEGELGPSKRSASAQGSKTDVNLPAKKKLKTTMGQESQAGTSKRPVDRVGTTPAQKKPKAKATCPPAKGKKRILTNSLNSPGQTVEGDSTSGADSKPEKEVQIPRKKTCLTNEQRERRNEKARDNRAKPGSTYQLRMTRERDELRTDPRRNTDIAAVLSDIFWCYAARFETVRQGIDGITNSTDVVKSIVKKSRQYDHMAPIPDDSAVWTHLQPTMDLLAECTTNPFQFDVDHWVAEGVLVEANHTIHNHIAEYYLRVITFANSRALCDAILKYIATFPADMSVAIFWLALLGHPADDIKAAVRSSLTSRGYVLAATELVALLSEDNLESLNLGIKPNAPVYLPYAGFTIASSPRARLDADQLDDCRCFPNFFDLLGSEASVISYRFSRLDYPAPTPLCYRTDPIIGHIESICIDMLCGVTLNSRRGGIPDSEYLPPTKAEHECIWIWIRTCFPRIQVNDR</sequence>
<evidence type="ECO:0000313" key="2">
    <source>
        <dbReference type="EMBL" id="TDL29002.1"/>
    </source>
</evidence>
<name>A0A4R5XE41_9AGAM</name>
<dbReference type="STRING" id="50990.A0A4R5XE41"/>
<feature type="compositionally biased region" description="Polar residues" evidence="1">
    <location>
        <begin position="100"/>
        <end position="119"/>
    </location>
</feature>
<reference evidence="2 3" key="1">
    <citation type="submission" date="2018-06" db="EMBL/GenBank/DDBJ databases">
        <title>A transcriptomic atlas of mushroom development highlights an independent origin of complex multicellularity.</title>
        <authorList>
            <consortium name="DOE Joint Genome Institute"/>
            <person name="Krizsan K."/>
            <person name="Almasi E."/>
            <person name="Merenyi Z."/>
            <person name="Sahu N."/>
            <person name="Viragh M."/>
            <person name="Koszo T."/>
            <person name="Mondo S."/>
            <person name="Kiss B."/>
            <person name="Balint B."/>
            <person name="Kues U."/>
            <person name="Barry K."/>
            <person name="Hegedus J.C."/>
            <person name="Henrissat B."/>
            <person name="Johnson J."/>
            <person name="Lipzen A."/>
            <person name="Ohm R."/>
            <person name="Nagy I."/>
            <person name="Pangilinan J."/>
            <person name="Yan J."/>
            <person name="Xiong Y."/>
            <person name="Grigoriev I.V."/>
            <person name="Hibbett D.S."/>
            <person name="Nagy L.G."/>
        </authorList>
    </citation>
    <scope>NUCLEOTIDE SEQUENCE [LARGE SCALE GENOMIC DNA]</scope>
    <source>
        <strain evidence="2 3">SZMC22713</strain>
    </source>
</reference>
<dbReference type="VEuPathDB" id="FungiDB:BD410DRAFT_833385"/>